<sequence>MKMNEYIELYERHRYEGNNTIDSLILTLNSLKQSRESWGQDNKLAKYLGFGLRNAKHPFFQPKVTQKNLHVIETVIEKLNALKESPDYQQEGETSTTRLDILGILGERFNELSKNGKTRELFNYVMFNEGSIDFSMRESTLVEPSPLEILTGNEEPYEDEQTWEPPYIHQLLDSKGIPYTIFDSLETNDLNLENDLGDHVRWAYDNIYRYSYQDSHQESTIARFHHGIQHVTRAANYACAFANLYRRHGNEEAQNLTETDIKLIQIALLFHDSAREGDDEDLWDHESAIFLYYYLTRVLHIDAETARFVAEATANKDPSPENGYFQLIEDEYGQLFWQFAKYEEGDFPAKNIYQKIIHDCDCLDIIRARNQYDATYLDFYKDIASKDNLALEEMAELVVEARGLIYSQGDSYITKKAEIKAGYENEEAHTRIIRDMQSEAYPILSTLYGKLLSIEELKAMTLVNLTPFDETAGMAGENLAAALREGRVLARGITTPSAMPTPRPNKPTLTDETLAEREMRKSMRSDNINIKSRKEAPNLKYKNPLRSTSILGYGSGVYPAAGMLIFNPDIGQIKRISAEDFDSGRGQKNHLAHLQEKEYKESREILERELDDLHHKMKLGLFGKKTQLGSNYVELLYDINKYDAIFFTNDPTIGNEIAYNDFNPAHPLSPLLQAIYLQKQYARQYEETRKAYYERYGQERGETLFLERFGPNQFLPIYEYSGLRNKLTPYDTEKLTDENIVNMWVEMSSDFMRNALSHMGRDNSYDFYDELLYNMSIEDIKVLSMYKTKGNILAKVNQPADLSYNVELREKITDAIAKAKEKIIAEYEEAVFKRLQDNQLSPFSKEAFLALEYSPRLRELCSDKIKDDMLRFIYSPDGVISYKLSDIAPTSLKEKTTTLDIQHCSTKERDFLCKNEFLKAFILCQQLGLEGEIQFMRNKVNELAKQAIENTNAFIPENIYDLQSRLYQMINLHNIMTLMDKDNHLRDNIESILLEIVSKLIDTYTNERLNLYDSYMLLKTLQNAGIPDVKLKHYFRPVLNKANETLHERKPHDWGHYCSIAKLVGDEAKPYIYSWLNDYDKPFYSEINSMLETFKNAGIVFDDENLDVFKSLLEKIHYNDVAYNYVRLSYWLRVMNNLQSLASESHYSESQLEILKNQFDRVIEKLIKTTKSEYEHASYYSQEQKCYRQLTSFAEEINTILASDFCLPVPDSLIKEFNLTLIAFSEMDLSQTKVDKSKFHLLKQLHNKLPNPEKREHAMEKLTESMDTKKQVEKDQNQNISAAGL</sequence>
<dbReference type="Proteomes" id="UP000277145">
    <property type="component" value="Unassembled WGS sequence"/>
</dbReference>
<evidence type="ECO:0000313" key="3">
    <source>
        <dbReference type="EMBL" id="RJY34901.1"/>
    </source>
</evidence>
<comment type="caution">
    <text evidence="3">The sequence shown here is derived from an EMBL/GenBank/DDBJ whole genome shotgun (WGS) entry which is preliminary data.</text>
</comment>
<reference evidence="3 4" key="1">
    <citation type="submission" date="2018-08" db="EMBL/GenBank/DDBJ databases">
        <title>Genome Sequences of Legionella pneumophila subsp. pneumophila Isolates, Recovered from a Drinking Water System in a Large Builging.</title>
        <authorList>
            <person name="Gomez-Alvarez V."/>
            <person name="Boczek L."/>
            <person name="King D."/>
            <person name="Pemberton A."/>
            <person name="Pfaller S."/>
            <person name="Rodgers M."/>
            <person name="Santodomingo J."/>
            <person name="Revetta R."/>
        </authorList>
    </citation>
    <scope>NUCLEOTIDE SEQUENCE [LARGE SCALE GENOMIC DNA]</scope>
    <source>
        <strain evidence="3 4">L01C.1</strain>
    </source>
</reference>
<dbReference type="InterPro" id="IPR021014">
    <property type="entry name" value="SidE_PDE"/>
</dbReference>
<accession>A0A3A6UUC9</accession>
<gene>
    <name evidence="3" type="ORF">D1H98_09105</name>
</gene>
<dbReference type="EMBL" id="QWDR01000001">
    <property type="protein sequence ID" value="RJY34901.1"/>
    <property type="molecule type" value="Genomic_DNA"/>
</dbReference>
<feature type="compositionally biased region" description="Basic and acidic residues" evidence="1">
    <location>
        <begin position="1264"/>
        <end position="1276"/>
    </location>
</feature>
<dbReference type="SUPFAM" id="SSF109604">
    <property type="entry name" value="HD-domain/PDEase-like"/>
    <property type="match status" value="1"/>
</dbReference>
<dbReference type="Pfam" id="PF12252">
    <property type="entry name" value="SidE_PDE"/>
    <property type="match status" value="1"/>
</dbReference>
<feature type="region of interest" description="Disordered" evidence="1">
    <location>
        <begin position="1264"/>
        <end position="1285"/>
    </location>
</feature>
<evidence type="ECO:0000259" key="2">
    <source>
        <dbReference type="Pfam" id="PF12252"/>
    </source>
</evidence>
<evidence type="ECO:0000256" key="1">
    <source>
        <dbReference type="SAM" id="MobiDB-lite"/>
    </source>
</evidence>
<proteinExistence type="predicted"/>
<dbReference type="Gene3D" id="1.10.3210.10">
    <property type="entry name" value="Hypothetical protein af1432"/>
    <property type="match status" value="1"/>
</dbReference>
<organism evidence="3 4">
    <name type="scientific">Legionella pneumophila subsp. pneumophila</name>
    <dbReference type="NCBI Taxonomy" id="91891"/>
    <lineage>
        <taxon>Bacteria</taxon>
        <taxon>Pseudomonadati</taxon>
        <taxon>Pseudomonadota</taxon>
        <taxon>Gammaproteobacteria</taxon>
        <taxon>Legionellales</taxon>
        <taxon>Legionellaceae</taxon>
        <taxon>Legionella</taxon>
    </lineage>
</organism>
<protein>
    <recommendedName>
        <fullName evidence="2">SidE PDE domain-containing protein</fullName>
    </recommendedName>
</protein>
<feature type="domain" description="SidE PDE" evidence="2">
    <location>
        <begin position="203"/>
        <end position="411"/>
    </location>
</feature>
<evidence type="ECO:0000313" key="4">
    <source>
        <dbReference type="Proteomes" id="UP000277145"/>
    </source>
</evidence>
<name>A0A3A6UUC9_LEGPN</name>
<dbReference type="RefSeq" id="WP_042233418.1">
    <property type="nucleotide sequence ID" value="NZ_CP021286.1"/>
</dbReference>